<feature type="domain" description="NmrA-like" evidence="3">
    <location>
        <begin position="5"/>
        <end position="240"/>
    </location>
</feature>
<dbReference type="GO" id="GO:0016491">
    <property type="term" value="F:oxidoreductase activity"/>
    <property type="evidence" value="ECO:0007669"/>
    <property type="project" value="UniProtKB-KW"/>
</dbReference>
<dbReference type="CDD" id="cd05259">
    <property type="entry name" value="PCBER_SDR_a"/>
    <property type="match status" value="1"/>
</dbReference>
<evidence type="ECO:0000313" key="5">
    <source>
        <dbReference type="Proteomes" id="UP001295740"/>
    </source>
</evidence>
<protein>
    <submittedName>
        <fullName evidence="4">Uu.00g079900.m01.CDS01</fullName>
    </submittedName>
</protein>
<keyword evidence="5" id="KW-1185">Reference proteome</keyword>
<evidence type="ECO:0000256" key="2">
    <source>
        <dbReference type="ARBA" id="ARBA00023002"/>
    </source>
</evidence>
<gene>
    <name evidence="4" type="ORF">KHLLAP_LOCUS7272</name>
</gene>
<comment type="caution">
    <text evidence="4">The sequence shown here is derived from an EMBL/GenBank/DDBJ whole genome shotgun (WGS) entry which is preliminary data.</text>
</comment>
<dbReference type="InterPro" id="IPR036291">
    <property type="entry name" value="NAD(P)-bd_dom_sf"/>
</dbReference>
<dbReference type="AlphaFoldDB" id="A0AAI8VKV0"/>
<evidence type="ECO:0000259" key="3">
    <source>
        <dbReference type="Pfam" id="PF05368"/>
    </source>
</evidence>
<proteinExistence type="predicted"/>
<organism evidence="4 5">
    <name type="scientific">Anthostomella pinea</name>
    <dbReference type="NCBI Taxonomy" id="933095"/>
    <lineage>
        <taxon>Eukaryota</taxon>
        <taxon>Fungi</taxon>
        <taxon>Dikarya</taxon>
        <taxon>Ascomycota</taxon>
        <taxon>Pezizomycotina</taxon>
        <taxon>Sordariomycetes</taxon>
        <taxon>Xylariomycetidae</taxon>
        <taxon>Xylariales</taxon>
        <taxon>Xylariaceae</taxon>
        <taxon>Anthostomella</taxon>
    </lineage>
</organism>
<dbReference type="InterPro" id="IPR051609">
    <property type="entry name" value="NmrA/Isoflavone_reductase-like"/>
</dbReference>
<evidence type="ECO:0000256" key="1">
    <source>
        <dbReference type="ARBA" id="ARBA00022857"/>
    </source>
</evidence>
<dbReference type="Proteomes" id="UP001295740">
    <property type="component" value="Unassembled WGS sequence"/>
</dbReference>
<reference evidence="4" key="1">
    <citation type="submission" date="2023-10" db="EMBL/GenBank/DDBJ databases">
        <authorList>
            <person name="Hackl T."/>
        </authorList>
    </citation>
    <scope>NUCLEOTIDE SEQUENCE</scope>
</reference>
<dbReference type="SUPFAM" id="SSF51735">
    <property type="entry name" value="NAD(P)-binding Rossmann-fold domains"/>
    <property type="match status" value="1"/>
</dbReference>
<name>A0AAI8VKV0_9PEZI</name>
<keyword evidence="1" id="KW-0521">NADP</keyword>
<keyword evidence="2" id="KW-0560">Oxidoreductase</keyword>
<accession>A0AAI8VKV0</accession>
<evidence type="ECO:0000313" key="4">
    <source>
        <dbReference type="EMBL" id="CAJ2506804.1"/>
    </source>
</evidence>
<dbReference type="Pfam" id="PF05368">
    <property type="entry name" value="NmrA"/>
    <property type="match status" value="1"/>
</dbReference>
<sequence>MAINNVALLGANGNLGASILEALVAAGDFRVTVVKRQSSSSTIPGNVRVVTVDDELSLESLKAAFAGEDAVVTCFPLKDVSQHLRIADAAAATGVRRAIPADFGSCDSSSPRALELVPLFKSKVAVRERLQELAAANPEFSWTSLVSGHFFDWGLRANFLHFDLKNKTADILGDGTLKSSTSTLHRISEAVLKVLRLEEQTKNKMLFMQSFCVSQLDVLAALEKATGSKWDAEHLDAEEFIAEHKAKAEAGDSDSIEHLVFALGALDGDWEARDGFSMDLLGLKNEDLDIIVQQVVDSET</sequence>
<dbReference type="InterPro" id="IPR045312">
    <property type="entry name" value="PCBER-like"/>
</dbReference>
<dbReference type="InterPro" id="IPR008030">
    <property type="entry name" value="NmrA-like"/>
</dbReference>
<dbReference type="EMBL" id="CAUWAG010000010">
    <property type="protein sequence ID" value="CAJ2506804.1"/>
    <property type="molecule type" value="Genomic_DNA"/>
</dbReference>
<dbReference type="PANTHER" id="PTHR47706:SF9">
    <property type="entry name" value="NMRA-LIKE DOMAIN-CONTAINING PROTEIN-RELATED"/>
    <property type="match status" value="1"/>
</dbReference>
<dbReference type="PANTHER" id="PTHR47706">
    <property type="entry name" value="NMRA-LIKE FAMILY PROTEIN"/>
    <property type="match status" value="1"/>
</dbReference>
<dbReference type="Gene3D" id="3.40.50.720">
    <property type="entry name" value="NAD(P)-binding Rossmann-like Domain"/>
    <property type="match status" value="1"/>
</dbReference>
<dbReference type="Gene3D" id="3.90.25.10">
    <property type="entry name" value="UDP-galactose 4-epimerase, domain 1"/>
    <property type="match status" value="1"/>
</dbReference>